<proteinExistence type="predicted"/>
<dbReference type="AlphaFoldDB" id="A0A2L0H903"/>
<dbReference type="Gene3D" id="3.40.50.1390">
    <property type="entry name" value="Resolvase, N-terminal catalytic domain"/>
    <property type="match status" value="1"/>
</dbReference>
<dbReference type="GO" id="GO:0000150">
    <property type="term" value="F:DNA strand exchange activity"/>
    <property type="evidence" value="ECO:0007669"/>
    <property type="project" value="InterPro"/>
</dbReference>
<reference evidence="3 4" key="1">
    <citation type="submission" date="2017-10" db="EMBL/GenBank/DDBJ databases">
        <title>Analysis of the genome sequences of Rhizobium populations associated to common bean (phaseolus vulgaris).</title>
        <authorList>
            <person name="Bustos P."/>
            <person name="Santamaria R.I."/>
            <person name="Miranda-Sanchez F."/>
            <person name="Perez-Carrascal O."/>
            <person name="Juarez S."/>
            <person name="Lozano L."/>
            <person name="Martinez-Flores I."/>
            <person name="Vinuesa P."/>
            <person name="Martinez-Romero E."/>
            <person name="Cevallos M.A."/>
            <person name="Romero D."/>
            <person name="Davila G."/>
            <person name="Gonzalez V."/>
        </authorList>
    </citation>
    <scope>NUCLEOTIDE SEQUENCE [LARGE SCALE GENOMIC DNA]</scope>
    <source>
        <strain evidence="3 4">NXT3</strain>
    </source>
</reference>
<name>A0A2L0H903_RHIFR</name>
<dbReference type="RefSeq" id="WP_104839775.1">
    <property type="nucleotide sequence ID" value="NZ_CP024307.1"/>
</dbReference>
<dbReference type="PANTHER" id="PTHR30461">
    <property type="entry name" value="DNA-INVERTASE FROM LAMBDOID PROPHAGE"/>
    <property type="match status" value="1"/>
</dbReference>
<feature type="domain" description="Recombinase" evidence="2">
    <location>
        <begin position="153"/>
        <end position="298"/>
    </location>
</feature>
<gene>
    <name evidence="3" type="ORF">NXT3_CH03441</name>
</gene>
<dbReference type="Gene3D" id="3.90.1750.20">
    <property type="entry name" value="Putative Large Serine Recombinase, Chain B, Domain 2"/>
    <property type="match status" value="1"/>
</dbReference>
<dbReference type="Pfam" id="PF07508">
    <property type="entry name" value="Recombinase"/>
    <property type="match status" value="1"/>
</dbReference>
<protein>
    <submittedName>
        <fullName evidence="3">Resolvase/recombinase protein</fullName>
    </submittedName>
</protein>
<dbReference type="InterPro" id="IPR038109">
    <property type="entry name" value="DNA_bind_recomb_sf"/>
</dbReference>
<dbReference type="InterPro" id="IPR006119">
    <property type="entry name" value="Resolv_N"/>
</dbReference>
<dbReference type="PROSITE" id="PS51736">
    <property type="entry name" value="RECOMBINASES_3"/>
    <property type="match status" value="1"/>
</dbReference>
<dbReference type="InterPro" id="IPR011109">
    <property type="entry name" value="DNA_bind_recombinase_dom"/>
</dbReference>
<dbReference type="GO" id="GO:0003677">
    <property type="term" value="F:DNA binding"/>
    <property type="evidence" value="ECO:0007669"/>
    <property type="project" value="InterPro"/>
</dbReference>
<dbReference type="InterPro" id="IPR050639">
    <property type="entry name" value="SSR_resolvase"/>
</dbReference>
<dbReference type="PANTHER" id="PTHR30461:SF23">
    <property type="entry name" value="DNA RECOMBINASE-RELATED"/>
    <property type="match status" value="1"/>
</dbReference>
<dbReference type="CDD" id="cd00338">
    <property type="entry name" value="Ser_Recombinase"/>
    <property type="match status" value="1"/>
</dbReference>
<accession>A0A2L0H903</accession>
<evidence type="ECO:0000313" key="4">
    <source>
        <dbReference type="Proteomes" id="UP000239340"/>
    </source>
</evidence>
<dbReference type="PROSITE" id="PS51737">
    <property type="entry name" value="RECOMBINASE_DNA_BIND"/>
    <property type="match status" value="1"/>
</dbReference>
<feature type="domain" description="Resolvase/invertase-type recombinase catalytic" evidence="1">
    <location>
        <begin position="4"/>
        <end position="150"/>
    </location>
</feature>
<dbReference type="SMART" id="SM00857">
    <property type="entry name" value="Resolvase"/>
    <property type="match status" value="1"/>
</dbReference>
<organism evidence="3 4">
    <name type="scientific">Rhizobium fredii</name>
    <name type="common">Sinorhizobium fredii</name>
    <dbReference type="NCBI Taxonomy" id="380"/>
    <lineage>
        <taxon>Bacteria</taxon>
        <taxon>Pseudomonadati</taxon>
        <taxon>Pseudomonadota</taxon>
        <taxon>Alphaproteobacteria</taxon>
        <taxon>Hyphomicrobiales</taxon>
        <taxon>Rhizobiaceae</taxon>
        <taxon>Sinorhizobium/Ensifer group</taxon>
        <taxon>Sinorhizobium</taxon>
    </lineage>
</organism>
<sequence length="335" mass="38447">MSKNVIVYARYSTDRQDEQSIETQIERCQATIDQHGWHLVETYQDSAVSGTSYKRRPGIQQLLRRVEHGGIDIVLCLSTDRLSRDVAHSAQIGKKLSYHDVELWTARANARISDIEMNIGAVLSQEMVEQGRYRTREGMRTTVQKGKAAGGIAYGYRVKQAYDERGDRIPGLREIDEAEARIIRWIFEEYAKGRSPKELAIELNSRVPPVPGPRGAKWRDTAIRGHVSRGSGILNNELYIGRVVWNRREYRKNPDTEKRVARPNSRDEWIVTEQPDLRIVSDALWTAVKKRQMEVEQSFSRTTTNRLNRGHRPQYLLSGIDGRARCHPRPRSDAG</sequence>
<dbReference type="InterPro" id="IPR036162">
    <property type="entry name" value="Resolvase-like_N_sf"/>
</dbReference>
<evidence type="ECO:0000313" key="3">
    <source>
        <dbReference type="EMBL" id="AUX77976.1"/>
    </source>
</evidence>
<dbReference type="Proteomes" id="UP000239340">
    <property type="component" value="Chromosome"/>
</dbReference>
<evidence type="ECO:0000259" key="1">
    <source>
        <dbReference type="PROSITE" id="PS51736"/>
    </source>
</evidence>
<dbReference type="Pfam" id="PF00239">
    <property type="entry name" value="Resolvase"/>
    <property type="match status" value="1"/>
</dbReference>
<dbReference type="EMBL" id="CP024307">
    <property type="protein sequence ID" value="AUX77976.1"/>
    <property type="molecule type" value="Genomic_DNA"/>
</dbReference>
<evidence type="ECO:0000259" key="2">
    <source>
        <dbReference type="PROSITE" id="PS51737"/>
    </source>
</evidence>
<dbReference type="SUPFAM" id="SSF53041">
    <property type="entry name" value="Resolvase-like"/>
    <property type="match status" value="1"/>
</dbReference>